<reference evidence="4 5" key="1">
    <citation type="submission" date="2018-08" db="EMBL/GenBank/DDBJ databases">
        <title>Genomic Encyclopedia of Type Strains, Phase IV (KMG-IV): sequencing the most valuable type-strain genomes for metagenomic binning, comparative biology and taxonomic classification.</title>
        <authorList>
            <person name="Goeker M."/>
        </authorList>
    </citation>
    <scope>NUCLEOTIDE SEQUENCE [LARGE SCALE GENOMIC DNA]</scope>
    <source>
        <strain evidence="4 5">BW863</strain>
    </source>
</reference>
<dbReference type="SUPFAM" id="SSF52091">
    <property type="entry name" value="SpoIIaa-like"/>
    <property type="match status" value="1"/>
</dbReference>
<dbReference type="InterPro" id="IPR003658">
    <property type="entry name" value="Anti-sigma_ant"/>
</dbReference>
<dbReference type="EMBL" id="QUMO01000001">
    <property type="protein sequence ID" value="REF89583.1"/>
    <property type="molecule type" value="Genomic_DNA"/>
</dbReference>
<dbReference type="Pfam" id="PF01740">
    <property type="entry name" value="STAS"/>
    <property type="match status" value="1"/>
</dbReference>
<dbReference type="Gene3D" id="3.30.750.24">
    <property type="entry name" value="STAS domain"/>
    <property type="match status" value="1"/>
</dbReference>
<dbReference type="GO" id="GO:0043856">
    <property type="term" value="F:anti-sigma factor antagonist activity"/>
    <property type="evidence" value="ECO:0007669"/>
    <property type="project" value="InterPro"/>
</dbReference>
<dbReference type="InterPro" id="IPR002645">
    <property type="entry name" value="STAS_dom"/>
</dbReference>
<protein>
    <recommendedName>
        <fullName evidence="2">Anti-sigma factor antagonist</fullName>
    </recommendedName>
</protein>
<dbReference type="AlphaFoldDB" id="A0A3D9Z345"/>
<organism evidence="4 5">
    <name type="scientific">Methylovirgula ligni</name>
    <dbReference type="NCBI Taxonomy" id="569860"/>
    <lineage>
        <taxon>Bacteria</taxon>
        <taxon>Pseudomonadati</taxon>
        <taxon>Pseudomonadota</taxon>
        <taxon>Alphaproteobacteria</taxon>
        <taxon>Hyphomicrobiales</taxon>
        <taxon>Beijerinckiaceae</taxon>
        <taxon>Methylovirgula</taxon>
    </lineage>
</organism>
<name>A0A3D9Z345_9HYPH</name>
<sequence>MADDICEVRPTGRIDNVTGPAFERDVLQQIDGGQRRLLLDFADLVYISSAGLRIVLLAAKRMKSAGGRLVLCSLNPQIAEVFDISGFNRILDILPSRDAALSNLSAT</sequence>
<comment type="similarity">
    <text evidence="1 2">Belongs to the anti-sigma-factor antagonist family.</text>
</comment>
<dbReference type="CDD" id="cd07043">
    <property type="entry name" value="STAS_anti-anti-sigma_factors"/>
    <property type="match status" value="1"/>
</dbReference>
<proteinExistence type="inferred from homology"/>
<accession>A0A3D9Z345</accession>
<dbReference type="NCBIfam" id="TIGR00377">
    <property type="entry name" value="ant_ant_sig"/>
    <property type="match status" value="1"/>
</dbReference>
<dbReference type="PANTHER" id="PTHR33495:SF2">
    <property type="entry name" value="ANTI-SIGMA FACTOR ANTAGONIST TM_1081-RELATED"/>
    <property type="match status" value="1"/>
</dbReference>
<dbReference type="Proteomes" id="UP000256900">
    <property type="component" value="Unassembled WGS sequence"/>
</dbReference>
<feature type="domain" description="STAS" evidence="3">
    <location>
        <begin position="1"/>
        <end position="104"/>
    </location>
</feature>
<dbReference type="InterPro" id="IPR036513">
    <property type="entry name" value="STAS_dom_sf"/>
</dbReference>
<gene>
    <name evidence="4" type="ORF">DES32_0808</name>
</gene>
<evidence type="ECO:0000313" key="4">
    <source>
        <dbReference type="EMBL" id="REF89583.1"/>
    </source>
</evidence>
<comment type="caution">
    <text evidence="4">The sequence shown here is derived from an EMBL/GenBank/DDBJ whole genome shotgun (WGS) entry which is preliminary data.</text>
</comment>
<dbReference type="OrthoDB" id="280847at2"/>
<keyword evidence="5" id="KW-1185">Reference proteome</keyword>
<dbReference type="PROSITE" id="PS50801">
    <property type="entry name" value="STAS"/>
    <property type="match status" value="1"/>
</dbReference>
<dbReference type="PANTHER" id="PTHR33495">
    <property type="entry name" value="ANTI-SIGMA FACTOR ANTAGONIST TM_1081-RELATED-RELATED"/>
    <property type="match status" value="1"/>
</dbReference>
<evidence type="ECO:0000259" key="3">
    <source>
        <dbReference type="PROSITE" id="PS50801"/>
    </source>
</evidence>
<dbReference type="RefSeq" id="WP_115835335.1">
    <property type="nucleotide sequence ID" value="NZ_CP025086.1"/>
</dbReference>
<evidence type="ECO:0000256" key="2">
    <source>
        <dbReference type="RuleBase" id="RU003749"/>
    </source>
</evidence>
<evidence type="ECO:0000313" key="5">
    <source>
        <dbReference type="Proteomes" id="UP000256900"/>
    </source>
</evidence>
<evidence type="ECO:0000256" key="1">
    <source>
        <dbReference type="ARBA" id="ARBA00009013"/>
    </source>
</evidence>